<dbReference type="Gene3D" id="2.60.34.10">
    <property type="entry name" value="Substrate Binding Domain Of DNAk, Chain A, domain 1"/>
    <property type="match status" value="1"/>
</dbReference>
<evidence type="ECO:0000256" key="2">
    <source>
        <dbReference type="ARBA" id="ARBA00022741"/>
    </source>
</evidence>
<dbReference type="InterPro" id="IPR029047">
    <property type="entry name" value="HSP70_peptide-bd_sf"/>
</dbReference>
<protein>
    <submittedName>
        <fullName evidence="7">Chaperone protein DnaK</fullName>
    </submittedName>
</protein>
<dbReference type="SUPFAM" id="SSF54236">
    <property type="entry name" value="Ubiquitin-like"/>
    <property type="match status" value="1"/>
</dbReference>
<gene>
    <name evidence="7" type="primary">dnaK</name>
    <name evidence="7" type="ORF">CNIFIPMI_00003</name>
</gene>
<dbReference type="InterPro" id="IPR029071">
    <property type="entry name" value="Ubiquitin-like_domsf"/>
</dbReference>
<dbReference type="GO" id="GO:0140662">
    <property type="term" value="F:ATP-dependent protein folding chaperone"/>
    <property type="evidence" value="ECO:0007669"/>
    <property type="project" value="InterPro"/>
</dbReference>
<dbReference type="Gene3D" id="3.30.420.40">
    <property type="match status" value="2"/>
</dbReference>
<dbReference type="SUPFAM" id="SSF53067">
    <property type="entry name" value="Actin-like ATPase domain"/>
    <property type="match status" value="2"/>
</dbReference>
<evidence type="ECO:0000313" key="7">
    <source>
        <dbReference type="EMBL" id="QNO56511.1"/>
    </source>
</evidence>
<dbReference type="FunFam" id="3.90.640.10:FF:000003">
    <property type="entry name" value="Molecular chaperone DnaK"/>
    <property type="match status" value="1"/>
</dbReference>
<organism evidence="7">
    <name type="scientific">Candidatus Methanophaga sp. ANME-1 ERB7</name>
    <dbReference type="NCBI Taxonomy" id="2759913"/>
    <lineage>
        <taxon>Archaea</taxon>
        <taxon>Methanobacteriati</taxon>
        <taxon>Methanobacteriota</taxon>
        <taxon>Stenosarchaea group</taxon>
        <taxon>Methanomicrobia</taxon>
        <taxon>Candidatus Methanophagales</taxon>
        <taxon>Candidatus Methanophagaceae</taxon>
        <taxon>Candidatus Methanophaga</taxon>
    </lineage>
</organism>
<dbReference type="PROSITE" id="PS50053">
    <property type="entry name" value="UBIQUITIN_2"/>
    <property type="match status" value="1"/>
</dbReference>
<keyword evidence="4" id="KW-0143">Chaperone</keyword>
<name>A0A7G9Z8C7_9EURY</name>
<keyword evidence="3 5" id="KW-0067">ATP-binding</keyword>
<dbReference type="InterPro" id="IPR013126">
    <property type="entry name" value="Hsp_70_fam"/>
</dbReference>
<dbReference type="PROSITE" id="PS01036">
    <property type="entry name" value="HSP70_3"/>
    <property type="match status" value="1"/>
</dbReference>
<dbReference type="EMBL" id="MT631658">
    <property type="protein sequence ID" value="QNO56511.1"/>
    <property type="molecule type" value="Genomic_DNA"/>
</dbReference>
<comment type="similarity">
    <text evidence="1 5">Belongs to the heat shock protein 70 family.</text>
</comment>
<reference evidence="7" key="1">
    <citation type="submission" date="2020-06" db="EMBL/GenBank/DDBJ databases">
        <title>Unique genomic features of the anaerobic methanotrophic archaea.</title>
        <authorList>
            <person name="Chadwick G.L."/>
            <person name="Skennerton C.T."/>
            <person name="Laso-Perez R."/>
            <person name="Leu A.O."/>
            <person name="Speth D.R."/>
            <person name="Yu H."/>
            <person name="Morgan-Lang C."/>
            <person name="Hatzenpichler R."/>
            <person name="Goudeau D."/>
            <person name="Malmstrom R."/>
            <person name="Brazelton W.J."/>
            <person name="Woyke T."/>
            <person name="Hallam S.J."/>
            <person name="Tyson G.W."/>
            <person name="Wegener G."/>
            <person name="Boetius A."/>
            <person name="Orphan V."/>
        </authorList>
    </citation>
    <scope>NUCLEOTIDE SEQUENCE</scope>
</reference>
<keyword evidence="2 5" id="KW-0547">Nucleotide-binding</keyword>
<dbReference type="Pfam" id="PF00012">
    <property type="entry name" value="HSP70"/>
    <property type="match status" value="1"/>
</dbReference>
<evidence type="ECO:0000259" key="6">
    <source>
        <dbReference type="PROSITE" id="PS50053"/>
    </source>
</evidence>
<dbReference type="PRINTS" id="PR00301">
    <property type="entry name" value="HEATSHOCK70"/>
</dbReference>
<proteinExistence type="inferred from homology"/>
<feature type="domain" description="Ubiquitin-like" evidence="6">
    <location>
        <begin position="507"/>
        <end position="579"/>
    </location>
</feature>
<dbReference type="PROSITE" id="PS00329">
    <property type="entry name" value="HSP70_2"/>
    <property type="match status" value="1"/>
</dbReference>
<dbReference type="InterPro" id="IPR043129">
    <property type="entry name" value="ATPase_NBD"/>
</dbReference>
<accession>A0A7G9Z8C7</accession>
<dbReference type="AlphaFoldDB" id="A0A7G9Z8C7"/>
<dbReference type="InterPro" id="IPR000626">
    <property type="entry name" value="Ubiquitin-like_dom"/>
</dbReference>
<sequence>MQEEVIGIDFGTTNSGVAFIELDEPTIIENGEGERVTPSVVYFKEDGTVAVGSIAKRNIIASPERTVKSIKRYMGTDHRVEIGNESYPPEYIGAHIIKKLVQDAEKQIGTSFSDAVITVPAYFMDPQRQAVKDAGEIAGLNVRGILNEPTAAALALGFRADEERRVLVYDFGGGTFDVSILTIGGGFFDVDATSGDNHLGGDDIDARIVDFALDKIKEKHKIDLKKKRDKNRAVLQSLGEEVERVKIELSSKESATINLPYAGTKHGAPIAFSYELSRHEFNELITDFIERTKKPMKQALDDASLSPEDIDDILLVGGTTYIPAVQEFVHKFLGKEPVRDVNPIEVVALGAAVAAMKEEIKEKSGKIRRPVEISDVISRSLGVLTYDGTVAKIITRNTKIPINRTKGFTNPWDFMDEVEVGVYQGESILPEEQGFLGEFLISIEPKPMNESKIDVTFEVGEEFGILNVTAKDHDSGNERRVKMEARGRLSKEEKNRWMDKMLKIHSIKVTVVNVKTEDVLSYYLNPKMHIRDVKRELRRKGILTKGMCIFYNDNELPDKQQVKEIGIKDGSELELRPKE</sequence>
<evidence type="ECO:0000256" key="3">
    <source>
        <dbReference type="ARBA" id="ARBA00022840"/>
    </source>
</evidence>
<dbReference type="SUPFAM" id="SSF100920">
    <property type="entry name" value="Heat shock protein 70kD (HSP70), peptide-binding domain"/>
    <property type="match status" value="1"/>
</dbReference>
<dbReference type="Gene3D" id="3.90.640.10">
    <property type="entry name" value="Actin, Chain A, domain 4"/>
    <property type="match status" value="1"/>
</dbReference>
<evidence type="ECO:0000256" key="1">
    <source>
        <dbReference type="ARBA" id="ARBA00007381"/>
    </source>
</evidence>
<dbReference type="InterPro" id="IPR018181">
    <property type="entry name" value="Heat_shock_70_CS"/>
</dbReference>
<dbReference type="CDD" id="cd17039">
    <property type="entry name" value="Ubl_ubiquitin_like"/>
    <property type="match status" value="1"/>
</dbReference>
<evidence type="ECO:0000256" key="4">
    <source>
        <dbReference type="ARBA" id="ARBA00023186"/>
    </source>
</evidence>
<dbReference type="FunFam" id="3.30.420.40:FF:000071">
    <property type="entry name" value="Molecular chaperone DnaK"/>
    <property type="match status" value="1"/>
</dbReference>
<dbReference type="PANTHER" id="PTHR19375">
    <property type="entry name" value="HEAT SHOCK PROTEIN 70KDA"/>
    <property type="match status" value="1"/>
</dbReference>
<dbReference type="GO" id="GO:0005524">
    <property type="term" value="F:ATP binding"/>
    <property type="evidence" value="ECO:0007669"/>
    <property type="project" value="UniProtKB-KW"/>
</dbReference>
<evidence type="ECO:0000256" key="5">
    <source>
        <dbReference type="RuleBase" id="RU003322"/>
    </source>
</evidence>
<dbReference type="Gene3D" id="3.10.20.90">
    <property type="entry name" value="Phosphatidylinositol 3-kinase Catalytic Subunit, Chain A, domain 1"/>
    <property type="match status" value="1"/>
</dbReference>